<dbReference type="AlphaFoldDB" id="A0A0A1W383"/>
<protein>
    <submittedName>
        <fullName evidence="1">Uncharacterized protein</fullName>
    </submittedName>
</protein>
<dbReference type="OrthoDB" id="7584676at2"/>
<sequence>MMLLALLMLSADPATPPSTMPSIGQLPERCVPKETRVSQSAPATGLHKLNEMPDAEPRFAVVRDVDGCPVPAMVRTKTKRR</sequence>
<gene>
    <name evidence="1" type="ORF">SP5_006_00040</name>
</gene>
<dbReference type="RefSeq" id="WP_042483078.1">
    <property type="nucleotide sequence ID" value="NZ_BBPI01000006.1"/>
</dbReference>
<keyword evidence="2" id="KW-1185">Reference proteome</keyword>
<accession>A0A0A1W383</accession>
<reference evidence="1 2" key="1">
    <citation type="submission" date="2014-11" db="EMBL/GenBank/DDBJ databases">
        <title>Whole genome shotgun sequence of Sphingomonas parapaucimobilis NBRC 15100.</title>
        <authorList>
            <person name="Katano-Makiyama Y."/>
            <person name="Hosoyama A."/>
            <person name="Hashimoto M."/>
            <person name="Hosoyama Y."/>
            <person name="Noguchi M."/>
            <person name="Numata M."/>
            <person name="Tsuchikane K."/>
            <person name="Hirakata S."/>
            <person name="Uohara A."/>
            <person name="Shimodaira J."/>
            <person name="Ohji S."/>
            <person name="Ichikawa N."/>
            <person name="Kimura A."/>
            <person name="Yamazoe A."/>
            <person name="Fujita N."/>
        </authorList>
    </citation>
    <scope>NUCLEOTIDE SEQUENCE [LARGE SCALE GENOMIC DNA]</scope>
    <source>
        <strain evidence="1 2">NBRC 15100</strain>
    </source>
</reference>
<proteinExistence type="predicted"/>
<dbReference type="EMBL" id="BBPI01000006">
    <property type="protein sequence ID" value="GAL99600.1"/>
    <property type="molecule type" value="Genomic_DNA"/>
</dbReference>
<comment type="caution">
    <text evidence="1">The sequence shown here is derived from an EMBL/GenBank/DDBJ whole genome shotgun (WGS) entry which is preliminary data.</text>
</comment>
<evidence type="ECO:0000313" key="1">
    <source>
        <dbReference type="EMBL" id="GAL99600.1"/>
    </source>
</evidence>
<dbReference type="Proteomes" id="UP000032305">
    <property type="component" value="Unassembled WGS sequence"/>
</dbReference>
<evidence type="ECO:0000313" key="2">
    <source>
        <dbReference type="Proteomes" id="UP000032305"/>
    </source>
</evidence>
<organism evidence="1 2">
    <name type="scientific">Sphingomonas parapaucimobilis NBRC 15100</name>
    <dbReference type="NCBI Taxonomy" id="1219049"/>
    <lineage>
        <taxon>Bacteria</taxon>
        <taxon>Pseudomonadati</taxon>
        <taxon>Pseudomonadota</taxon>
        <taxon>Alphaproteobacteria</taxon>
        <taxon>Sphingomonadales</taxon>
        <taxon>Sphingomonadaceae</taxon>
        <taxon>Sphingomonas</taxon>
    </lineage>
</organism>
<name>A0A0A1W383_9SPHN</name>